<evidence type="ECO:0000259" key="1">
    <source>
        <dbReference type="PROSITE" id="PS50987"/>
    </source>
</evidence>
<proteinExistence type="predicted"/>
<dbReference type="Gene3D" id="1.10.10.10">
    <property type="entry name" value="Winged helix-like DNA-binding domain superfamily/Winged helix DNA-binding domain"/>
    <property type="match status" value="1"/>
</dbReference>
<gene>
    <name evidence="2" type="ORF">Val02_33170</name>
</gene>
<dbReference type="PANTHER" id="PTHR39168">
    <property type="entry name" value="TRANSCRIPTIONAL REGULATOR-RELATED"/>
    <property type="match status" value="1"/>
</dbReference>
<comment type="caution">
    <text evidence="2">The sequence shown here is derived from an EMBL/GenBank/DDBJ whole genome shotgun (WGS) entry which is preliminary data.</text>
</comment>
<dbReference type="GO" id="GO:0097063">
    <property type="term" value="F:cadmium ion sensor activity"/>
    <property type="evidence" value="ECO:0007669"/>
    <property type="project" value="TreeGrafter"/>
</dbReference>
<dbReference type="Pfam" id="PF12840">
    <property type="entry name" value="HTH_20"/>
    <property type="match status" value="1"/>
</dbReference>
<dbReference type="InterPro" id="IPR001845">
    <property type="entry name" value="HTH_ArsR_DNA-bd_dom"/>
</dbReference>
<evidence type="ECO:0000313" key="2">
    <source>
        <dbReference type="EMBL" id="GIJ46431.1"/>
    </source>
</evidence>
<dbReference type="GO" id="GO:0003677">
    <property type="term" value="F:DNA binding"/>
    <property type="evidence" value="ECO:0007669"/>
    <property type="project" value="TreeGrafter"/>
</dbReference>
<dbReference type="GO" id="GO:0010288">
    <property type="term" value="P:response to lead ion"/>
    <property type="evidence" value="ECO:0007669"/>
    <property type="project" value="TreeGrafter"/>
</dbReference>
<reference evidence="2" key="1">
    <citation type="submission" date="2021-01" db="EMBL/GenBank/DDBJ databases">
        <title>Whole genome shotgun sequence of Virgisporangium aliadipatigenens NBRC 105644.</title>
        <authorList>
            <person name="Komaki H."/>
            <person name="Tamura T."/>
        </authorList>
    </citation>
    <scope>NUCLEOTIDE SEQUENCE</scope>
    <source>
        <strain evidence="2">NBRC 105644</strain>
    </source>
</reference>
<dbReference type="GO" id="GO:0046686">
    <property type="term" value="P:response to cadmium ion"/>
    <property type="evidence" value="ECO:0007669"/>
    <property type="project" value="TreeGrafter"/>
</dbReference>
<accession>A0A8J3YM78</accession>
<dbReference type="InterPro" id="IPR052543">
    <property type="entry name" value="HTH_Metal-responsive_Reg"/>
</dbReference>
<dbReference type="PROSITE" id="PS50987">
    <property type="entry name" value="HTH_ARSR_2"/>
    <property type="match status" value="1"/>
</dbReference>
<dbReference type="CDD" id="cd00090">
    <property type="entry name" value="HTH_ARSR"/>
    <property type="match status" value="1"/>
</dbReference>
<dbReference type="InterPro" id="IPR036390">
    <property type="entry name" value="WH_DNA-bd_sf"/>
</dbReference>
<dbReference type="SUPFAM" id="SSF46785">
    <property type="entry name" value="Winged helix' DNA-binding domain"/>
    <property type="match status" value="1"/>
</dbReference>
<dbReference type="GO" id="GO:0032791">
    <property type="term" value="F:lead ion binding"/>
    <property type="evidence" value="ECO:0007669"/>
    <property type="project" value="TreeGrafter"/>
</dbReference>
<dbReference type="SMART" id="SM00418">
    <property type="entry name" value="HTH_ARSR"/>
    <property type="match status" value="1"/>
</dbReference>
<dbReference type="RefSeq" id="WP_373317901.1">
    <property type="nucleotide sequence ID" value="NZ_BOPF01000010.1"/>
</dbReference>
<organism evidence="2 3">
    <name type="scientific">Virgisporangium aliadipatigenens</name>
    <dbReference type="NCBI Taxonomy" id="741659"/>
    <lineage>
        <taxon>Bacteria</taxon>
        <taxon>Bacillati</taxon>
        <taxon>Actinomycetota</taxon>
        <taxon>Actinomycetes</taxon>
        <taxon>Micromonosporales</taxon>
        <taxon>Micromonosporaceae</taxon>
        <taxon>Virgisporangium</taxon>
    </lineage>
</organism>
<dbReference type="EMBL" id="BOPF01000010">
    <property type="protein sequence ID" value="GIJ46431.1"/>
    <property type="molecule type" value="Genomic_DNA"/>
</dbReference>
<keyword evidence="3" id="KW-1185">Reference proteome</keyword>
<dbReference type="Proteomes" id="UP000619260">
    <property type="component" value="Unassembled WGS sequence"/>
</dbReference>
<feature type="domain" description="HTH arsR-type" evidence="1">
    <location>
        <begin position="2"/>
        <end position="97"/>
    </location>
</feature>
<protein>
    <submittedName>
        <fullName evidence="2">Transcriptional regulator</fullName>
    </submittedName>
</protein>
<name>A0A8J3YM78_9ACTN</name>
<dbReference type="InterPro" id="IPR011991">
    <property type="entry name" value="ArsR-like_HTH"/>
</dbReference>
<dbReference type="GO" id="GO:0003700">
    <property type="term" value="F:DNA-binding transcription factor activity"/>
    <property type="evidence" value="ECO:0007669"/>
    <property type="project" value="InterPro"/>
</dbReference>
<dbReference type="PANTHER" id="PTHR39168:SF1">
    <property type="entry name" value="TRANSCRIPTIONAL REGULATORY PROTEIN"/>
    <property type="match status" value="1"/>
</dbReference>
<sequence>MVRMTDADGLAALAAIFADPTRAAFCLALMDGRAWTAGELARHAGVAGPTATGHLHRMVDAGVLVEHRQGRHRYVRLAGPQVAQLVETLHAHRPAGPPARTLRAVTARAALEAARTCYDHLAGRLGVAVTDALTTTGLLDQDNGFAVTPAGLRWFDREMGVELVGRRPVARSCIDWTERRVHLGGAAGAALCATFLERRWVTRVGTGRALRVTDDGKTALRNLLGVEGLTNAA</sequence>
<evidence type="ECO:0000313" key="3">
    <source>
        <dbReference type="Proteomes" id="UP000619260"/>
    </source>
</evidence>
<dbReference type="InterPro" id="IPR036388">
    <property type="entry name" value="WH-like_DNA-bd_sf"/>
</dbReference>
<dbReference type="AlphaFoldDB" id="A0A8J3YM78"/>